<dbReference type="Pfam" id="PF02332">
    <property type="entry name" value="Phenol_Hydrox"/>
    <property type="match status" value="1"/>
</dbReference>
<evidence type="ECO:0000313" key="6">
    <source>
        <dbReference type="Proteomes" id="UP001057702"/>
    </source>
</evidence>
<dbReference type="EMBL" id="JANFNG010000001">
    <property type="protein sequence ID" value="MCQ4079102.1"/>
    <property type="molecule type" value="Genomic_DNA"/>
</dbReference>
<keyword evidence="3" id="KW-0503">Monooxygenase</keyword>
<comment type="caution">
    <text evidence="5">The sequence shown here is derived from an EMBL/GenBank/DDBJ whole genome shotgun (WGS) entry which is preliminary data.</text>
</comment>
<dbReference type="PIRSF" id="PIRSF000040">
    <property type="entry name" value="MMOH_comp"/>
    <property type="match status" value="1"/>
</dbReference>
<dbReference type="EC" id="1.14.13.227" evidence="1"/>
<reference evidence="5" key="1">
    <citation type="submission" date="2022-06" db="EMBL/GenBank/DDBJ databases">
        <title>Draft genome sequence of Streptomyces sp. RB6PN25 isolated from peat swamp forest in Thailand.</title>
        <authorList>
            <person name="Duangmal K."/>
            <person name="Klaysubun C."/>
        </authorList>
    </citation>
    <scope>NUCLEOTIDE SEQUENCE</scope>
    <source>
        <strain evidence="5">RB6PN25</strain>
    </source>
</reference>
<gene>
    <name evidence="5" type="ORF">NGB36_00335</name>
</gene>
<accession>A0ABT1PRB5</accession>
<dbReference type="Proteomes" id="UP001057702">
    <property type="component" value="Unassembled WGS sequence"/>
</dbReference>
<organism evidence="5 6">
    <name type="scientific">Streptomyces humicola</name>
    <dbReference type="NCBI Taxonomy" id="2953240"/>
    <lineage>
        <taxon>Bacteria</taxon>
        <taxon>Bacillati</taxon>
        <taxon>Actinomycetota</taxon>
        <taxon>Actinomycetes</taxon>
        <taxon>Kitasatosporales</taxon>
        <taxon>Streptomycetaceae</taxon>
        <taxon>Streptomyces</taxon>
    </lineage>
</organism>
<dbReference type="Gene3D" id="1.10.620.20">
    <property type="entry name" value="Ribonucleotide Reductase, subunit A"/>
    <property type="match status" value="1"/>
</dbReference>
<sequence length="337" mass="38694">MTMTERSEKKLKTYSMLQTGRRLPSNYELVSSRLHYHYPHNFELSNENPVSKWYYQYRESSPLQAHDWEAFADPRSTTYRGYNELQNDKETVVDGLLREIDESNYDDELAAEWVTFLHRWYGAWRFPVHGLEMISAYVGQMAPVSRITNAGAFQSADEMRRIQRIAYRSAQLNARRGGCEPGEQKAFWEDGEPFQAVRELIERALIAYDWGEAFTVLNLVIKPHLDRLLNEELAGVLAATNGDTMLREIHFSLNEDALWHREWSRELARVAIADTPVNADRFAAWVDEWRPRAVAAVESYVSVFEQAPVRVDANGVFARITAAAEEDVKAALATPVG</sequence>
<dbReference type="InterPro" id="IPR012348">
    <property type="entry name" value="RNR-like"/>
</dbReference>
<proteinExistence type="predicted"/>
<dbReference type="InterPro" id="IPR009078">
    <property type="entry name" value="Ferritin-like_SF"/>
</dbReference>
<evidence type="ECO:0000256" key="3">
    <source>
        <dbReference type="ARBA" id="ARBA00023033"/>
    </source>
</evidence>
<name>A0ABT1PRB5_9ACTN</name>
<dbReference type="SUPFAM" id="SSF47240">
    <property type="entry name" value="Ferritin-like"/>
    <property type="match status" value="1"/>
</dbReference>
<keyword evidence="6" id="KW-1185">Reference proteome</keyword>
<keyword evidence="2" id="KW-0560">Oxidoreductase</keyword>
<evidence type="ECO:0000313" key="5">
    <source>
        <dbReference type="EMBL" id="MCQ4079102.1"/>
    </source>
</evidence>
<dbReference type="RefSeq" id="WP_255917957.1">
    <property type="nucleotide sequence ID" value="NZ_JANFNG010000001.1"/>
</dbReference>
<evidence type="ECO:0000256" key="1">
    <source>
        <dbReference type="ARBA" id="ARBA00012710"/>
    </source>
</evidence>
<dbReference type="InterPro" id="IPR012078">
    <property type="entry name" value="MP_mOase_hydro"/>
</dbReference>
<comment type="catalytic activity">
    <reaction evidence="4">
        <text>propane + NADH + O2 + H(+) = propan-2-ol + NAD(+) + H2O</text>
        <dbReference type="Rhea" id="RHEA:49992"/>
        <dbReference type="ChEBI" id="CHEBI:15377"/>
        <dbReference type="ChEBI" id="CHEBI:15378"/>
        <dbReference type="ChEBI" id="CHEBI:15379"/>
        <dbReference type="ChEBI" id="CHEBI:17824"/>
        <dbReference type="ChEBI" id="CHEBI:32879"/>
        <dbReference type="ChEBI" id="CHEBI:57540"/>
        <dbReference type="ChEBI" id="CHEBI:57945"/>
        <dbReference type="EC" id="1.14.13.227"/>
    </reaction>
</comment>
<evidence type="ECO:0000256" key="4">
    <source>
        <dbReference type="ARBA" id="ARBA00048941"/>
    </source>
</evidence>
<protein>
    <recommendedName>
        <fullName evidence="1">propane 2-monooxygenase</fullName>
        <ecNumber evidence="1">1.14.13.227</ecNumber>
    </recommendedName>
</protein>
<dbReference type="InterPro" id="IPR003430">
    <property type="entry name" value="Phenol_Hydrox"/>
</dbReference>
<evidence type="ECO:0000256" key="2">
    <source>
        <dbReference type="ARBA" id="ARBA00023002"/>
    </source>
</evidence>